<protein>
    <submittedName>
        <fullName evidence="1">Uncharacterized protein</fullName>
    </submittedName>
</protein>
<dbReference type="Proteomes" id="UP001346869">
    <property type="component" value="Unassembled WGS sequence"/>
</dbReference>
<dbReference type="AlphaFoldDB" id="A0AAN7XB85"/>
<name>A0AAN7XB85_ELEMC</name>
<dbReference type="EMBL" id="JAUZQC010000015">
    <property type="protein sequence ID" value="KAK5858227.1"/>
    <property type="molecule type" value="Genomic_DNA"/>
</dbReference>
<gene>
    <name evidence="1" type="ORF">PBY51_002384</name>
</gene>
<reference evidence="1 2" key="1">
    <citation type="journal article" date="2023" name="Genes (Basel)">
        <title>Chromosome-Level Genome Assembly and Circadian Gene Repertoire of the Patagonia Blennie Eleginops maclovinus-The Closest Ancestral Proxy of Antarctic Cryonotothenioids.</title>
        <authorList>
            <person name="Cheng C.C."/>
            <person name="Rivera-Colon A.G."/>
            <person name="Minhas B.F."/>
            <person name="Wilson L."/>
            <person name="Rayamajhi N."/>
            <person name="Vargas-Chacoff L."/>
            <person name="Catchen J.M."/>
        </authorList>
    </citation>
    <scope>NUCLEOTIDE SEQUENCE [LARGE SCALE GENOMIC DNA]</scope>
    <source>
        <strain evidence="1">JMC-PN-2008</strain>
    </source>
</reference>
<proteinExistence type="predicted"/>
<sequence>MNPTGSVESEQHDGGLALLQREEHYTQCSSSVIQQLNCNGCSSCPTQMSAGGKKYSLRFACIHYPPYGKTARVLLGEIVPSVETLAEASAEE</sequence>
<comment type="caution">
    <text evidence="1">The sequence shown here is derived from an EMBL/GenBank/DDBJ whole genome shotgun (WGS) entry which is preliminary data.</text>
</comment>
<accession>A0AAN7XB85</accession>
<organism evidence="1 2">
    <name type="scientific">Eleginops maclovinus</name>
    <name type="common">Patagonian blennie</name>
    <name type="synonym">Eleginus maclovinus</name>
    <dbReference type="NCBI Taxonomy" id="56733"/>
    <lineage>
        <taxon>Eukaryota</taxon>
        <taxon>Metazoa</taxon>
        <taxon>Chordata</taxon>
        <taxon>Craniata</taxon>
        <taxon>Vertebrata</taxon>
        <taxon>Euteleostomi</taxon>
        <taxon>Actinopterygii</taxon>
        <taxon>Neopterygii</taxon>
        <taxon>Teleostei</taxon>
        <taxon>Neoteleostei</taxon>
        <taxon>Acanthomorphata</taxon>
        <taxon>Eupercaria</taxon>
        <taxon>Perciformes</taxon>
        <taxon>Notothenioidei</taxon>
        <taxon>Eleginopidae</taxon>
        <taxon>Eleginops</taxon>
    </lineage>
</organism>
<evidence type="ECO:0000313" key="1">
    <source>
        <dbReference type="EMBL" id="KAK5858227.1"/>
    </source>
</evidence>
<reference evidence="1 2" key="2">
    <citation type="journal article" date="2023" name="Mol. Biol. Evol.">
        <title>Genomics of Secondarily Temperate Adaptation in the Only Non-Antarctic Icefish.</title>
        <authorList>
            <person name="Rivera-Colon A.G."/>
            <person name="Rayamajhi N."/>
            <person name="Minhas B.F."/>
            <person name="Madrigal G."/>
            <person name="Bilyk K.T."/>
            <person name="Yoon V."/>
            <person name="Hune M."/>
            <person name="Gregory S."/>
            <person name="Cheng C.H.C."/>
            <person name="Catchen J.M."/>
        </authorList>
    </citation>
    <scope>NUCLEOTIDE SEQUENCE [LARGE SCALE GENOMIC DNA]</scope>
    <source>
        <strain evidence="1">JMC-PN-2008</strain>
    </source>
</reference>
<keyword evidence="2" id="KW-1185">Reference proteome</keyword>
<evidence type="ECO:0000313" key="2">
    <source>
        <dbReference type="Proteomes" id="UP001346869"/>
    </source>
</evidence>